<dbReference type="EMBL" id="FXYE01000002">
    <property type="protein sequence ID" value="SMX44422.1"/>
    <property type="molecule type" value="Genomic_DNA"/>
</dbReference>
<dbReference type="Pfam" id="PF03098">
    <property type="entry name" value="An_peroxidase"/>
    <property type="match status" value="1"/>
</dbReference>
<dbReference type="SUPFAM" id="SSF48113">
    <property type="entry name" value="Heme-dependent peroxidases"/>
    <property type="match status" value="1"/>
</dbReference>
<dbReference type="GO" id="GO:0006979">
    <property type="term" value="P:response to oxidative stress"/>
    <property type="evidence" value="ECO:0007669"/>
    <property type="project" value="InterPro"/>
</dbReference>
<dbReference type="Gene3D" id="1.10.640.10">
    <property type="entry name" value="Haem peroxidase domain superfamily, animal type"/>
    <property type="match status" value="1"/>
</dbReference>
<dbReference type="CDD" id="cd09819">
    <property type="entry name" value="An_peroxidase_bacterial_1"/>
    <property type="match status" value="1"/>
</dbReference>
<feature type="region of interest" description="Disordered" evidence="4">
    <location>
        <begin position="135"/>
        <end position="158"/>
    </location>
</feature>
<evidence type="ECO:0000256" key="2">
    <source>
        <dbReference type="ARBA" id="ARBA00022525"/>
    </source>
</evidence>
<protein>
    <submittedName>
        <fullName evidence="5">Animal heme peroxidase</fullName>
    </submittedName>
</protein>
<gene>
    <name evidence="5" type="ORF">COL8621_02552</name>
</gene>
<dbReference type="PANTHER" id="PTHR11475">
    <property type="entry name" value="OXIDASE/PEROXIDASE"/>
    <property type="match status" value="1"/>
</dbReference>
<keyword evidence="6" id="KW-1185">Reference proteome</keyword>
<dbReference type="GO" id="GO:0005576">
    <property type="term" value="C:extracellular region"/>
    <property type="evidence" value="ECO:0007669"/>
    <property type="project" value="UniProtKB-SubCell"/>
</dbReference>
<sequence>MLYQMGHGAKVTYGAKTRGASGLKADDTVPIGQVCSISKTREMKPGYKYPVPTPNPDPTTPGLEPREVFRFYFKTAPEVAPSADAAAKLDALATAMAEANFDQKDEEGESSMPPIFTYLGQFIDHDMTANTDREEGDPLLSGFNIDKATLNPQPRDDVEKSKMNLRKGLLELDSVYGDGPGQSAEAEKLEAALRDPTDLAKMRIGAVTPLPPGLFEVSDFPADSGADLPRVGQAIDDGSLTMADVRTLFDNPSEPKSDEELRRVALIGDGRNEENLIVAQTHLSMLRFHNAVVDAIRAAGNAPGDDDALFAEARQNVTWIYQWLVVNHFLKTICDGSVVDTVVADKAPVYSGFFDKHKGSVPEGARPMPLEFSVAAYRYGHSMVRGDYDYNSNFGRKADGSGTGRASFGQIFEFTAGGGMMGLPTLPDNWIIDWNRFIDDSGTFTNRVARKIDTRLALPLRDMRNEKAGMSGIMAHLAARNLRRGYVFNLPDAQSIMDSMASDGITVDALTAAELSEGTTGDAVLSGQFEVSTPLWFYLLKEAEVKANGEHLGPLGSRIVAETIAGLIITDPNSYINQGAFNSWTPADAVQPNGEPVESLAALLRAGGLLPSVGV</sequence>
<organism evidence="5 6">
    <name type="scientific">Actibacterium lipolyticum</name>
    <dbReference type="NCBI Taxonomy" id="1524263"/>
    <lineage>
        <taxon>Bacteria</taxon>
        <taxon>Pseudomonadati</taxon>
        <taxon>Pseudomonadota</taxon>
        <taxon>Alphaproteobacteria</taxon>
        <taxon>Rhodobacterales</taxon>
        <taxon>Roseobacteraceae</taxon>
        <taxon>Actibacterium</taxon>
    </lineage>
</organism>
<proteinExistence type="predicted"/>
<evidence type="ECO:0000313" key="5">
    <source>
        <dbReference type="EMBL" id="SMX44422.1"/>
    </source>
</evidence>
<comment type="subcellular location">
    <subcellularLocation>
        <location evidence="1">Secreted</location>
    </subcellularLocation>
</comment>
<evidence type="ECO:0000256" key="1">
    <source>
        <dbReference type="ARBA" id="ARBA00004613"/>
    </source>
</evidence>
<evidence type="ECO:0000313" key="6">
    <source>
        <dbReference type="Proteomes" id="UP000202922"/>
    </source>
</evidence>
<keyword evidence="2" id="KW-0964">Secreted</keyword>
<accession>A0A238KQL5</accession>
<dbReference type="GO" id="GO:0004601">
    <property type="term" value="F:peroxidase activity"/>
    <property type="evidence" value="ECO:0007669"/>
    <property type="project" value="UniProtKB-KW"/>
</dbReference>
<dbReference type="PANTHER" id="PTHR11475:SF4">
    <property type="entry name" value="CHORION PEROXIDASE"/>
    <property type="match status" value="1"/>
</dbReference>
<dbReference type="InterPro" id="IPR019791">
    <property type="entry name" value="Haem_peroxidase_animal"/>
</dbReference>
<name>A0A238KQL5_9RHOB</name>
<dbReference type="RefSeq" id="WP_176438494.1">
    <property type="nucleotide sequence ID" value="NZ_FXYE01000002.1"/>
</dbReference>
<dbReference type="PROSITE" id="PS50292">
    <property type="entry name" value="PEROXIDASE_3"/>
    <property type="match status" value="1"/>
</dbReference>
<keyword evidence="5" id="KW-0575">Peroxidase</keyword>
<dbReference type="GO" id="GO:0020037">
    <property type="term" value="F:heme binding"/>
    <property type="evidence" value="ECO:0007669"/>
    <property type="project" value="InterPro"/>
</dbReference>
<evidence type="ECO:0000256" key="3">
    <source>
        <dbReference type="ARBA" id="ARBA00023180"/>
    </source>
</evidence>
<keyword evidence="3" id="KW-0325">Glycoprotein</keyword>
<dbReference type="AlphaFoldDB" id="A0A238KQL5"/>
<dbReference type="InterPro" id="IPR037120">
    <property type="entry name" value="Haem_peroxidase_sf_animal"/>
</dbReference>
<dbReference type="Proteomes" id="UP000202922">
    <property type="component" value="Unassembled WGS sequence"/>
</dbReference>
<dbReference type="InterPro" id="IPR010255">
    <property type="entry name" value="Haem_peroxidase_sf"/>
</dbReference>
<keyword evidence="5" id="KW-0560">Oxidoreductase</keyword>
<evidence type="ECO:0000256" key="4">
    <source>
        <dbReference type="SAM" id="MobiDB-lite"/>
    </source>
</evidence>
<reference evidence="6" key="1">
    <citation type="submission" date="2017-05" db="EMBL/GenBank/DDBJ databases">
        <authorList>
            <person name="Rodrigo-Torres L."/>
            <person name="Arahal R. D."/>
            <person name="Lucena T."/>
        </authorList>
    </citation>
    <scope>NUCLEOTIDE SEQUENCE [LARGE SCALE GENOMIC DNA]</scope>
    <source>
        <strain evidence="6">CECT 8621</strain>
    </source>
</reference>